<reference evidence="3" key="1">
    <citation type="journal article" date="2019" name="Int. J. Syst. Evol. Microbiol.">
        <title>The Global Catalogue of Microorganisms (GCM) 10K type strain sequencing project: providing services to taxonomists for standard genome sequencing and annotation.</title>
        <authorList>
            <consortium name="The Broad Institute Genomics Platform"/>
            <consortium name="The Broad Institute Genome Sequencing Center for Infectious Disease"/>
            <person name="Wu L."/>
            <person name="Ma J."/>
        </authorList>
    </citation>
    <scope>NUCLEOTIDE SEQUENCE [LARGE SCALE GENOMIC DNA]</scope>
    <source>
        <strain evidence="3">CGMCC 4.1469</strain>
    </source>
</reference>
<dbReference type="EMBL" id="JBHSOD010000079">
    <property type="protein sequence ID" value="MFC5890354.1"/>
    <property type="molecule type" value="Genomic_DNA"/>
</dbReference>
<keyword evidence="3" id="KW-1185">Reference proteome</keyword>
<dbReference type="RefSeq" id="WP_345328600.1">
    <property type="nucleotide sequence ID" value="NZ_BAAAVH010000038.1"/>
</dbReference>
<keyword evidence="1" id="KW-0732">Signal</keyword>
<sequence length="126" mass="13330">MIKKVAAIAASTMLALTVSAGTASARSSAPAGIQDWDNCKHGQACLWQGMNGLGGMEPVPWCNRVYNLSTLSNRVSALWNRTGGALDLWDGFDGTGEFLGSYPAYGLPVNVPVWINDRTSSVVGHC</sequence>
<dbReference type="Pfam" id="PF03995">
    <property type="entry name" value="Inhibitor_I36"/>
    <property type="match status" value="1"/>
</dbReference>
<dbReference type="Proteomes" id="UP001596067">
    <property type="component" value="Unassembled WGS sequence"/>
</dbReference>
<accession>A0ABW1F900</accession>
<evidence type="ECO:0000313" key="3">
    <source>
        <dbReference type="Proteomes" id="UP001596067"/>
    </source>
</evidence>
<organism evidence="2 3">
    <name type="scientific">Kitasatospora aburaviensis</name>
    <dbReference type="NCBI Taxonomy" id="67265"/>
    <lineage>
        <taxon>Bacteria</taxon>
        <taxon>Bacillati</taxon>
        <taxon>Actinomycetota</taxon>
        <taxon>Actinomycetes</taxon>
        <taxon>Kitasatosporales</taxon>
        <taxon>Streptomycetaceae</taxon>
        <taxon>Kitasatospora</taxon>
    </lineage>
</organism>
<evidence type="ECO:0000313" key="2">
    <source>
        <dbReference type="EMBL" id="MFC5890354.1"/>
    </source>
</evidence>
<evidence type="ECO:0000256" key="1">
    <source>
        <dbReference type="SAM" id="SignalP"/>
    </source>
</evidence>
<gene>
    <name evidence="2" type="ORF">ACFP0N_35910</name>
</gene>
<feature type="signal peptide" evidence="1">
    <location>
        <begin position="1"/>
        <end position="25"/>
    </location>
</feature>
<proteinExistence type="predicted"/>
<comment type="caution">
    <text evidence="2">The sequence shown here is derived from an EMBL/GenBank/DDBJ whole genome shotgun (WGS) entry which is preliminary data.</text>
</comment>
<protein>
    <submittedName>
        <fullName evidence="2">Peptidase inhibitor family I36 protein</fullName>
    </submittedName>
</protein>
<name>A0ABW1F900_9ACTN</name>
<feature type="chain" id="PRO_5045378362" evidence="1">
    <location>
        <begin position="26"/>
        <end position="126"/>
    </location>
</feature>